<keyword evidence="3 6" id="KW-1133">Transmembrane helix</keyword>
<protein>
    <recommendedName>
        <fullName evidence="7">Rhodopsin domain-containing protein</fullName>
    </recommendedName>
</protein>
<feature type="domain" description="Rhodopsin" evidence="7">
    <location>
        <begin position="80"/>
        <end position="328"/>
    </location>
</feature>
<evidence type="ECO:0000256" key="4">
    <source>
        <dbReference type="ARBA" id="ARBA00023136"/>
    </source>
</evidence>
<evidence type="ECO:0000313" key="9">
    <source>
        <dbReference type="Proteomes" id="UP000813444"/>
    </source>
</evidence>
<evidence type="ECO:0000256" key="6">
    <source>
        <dbReference type="SAM" id="Phobius"/>
    </source>
</evidence>
<accession>A0A8K0WNK7</accession>
<feature type="transmembrane region" description="Helical" evidence="6">
    <location>
        <begin position="96"/>
        <end position="118"/>
    </location>
</feature>
<evidence type="ECO:0000313" key="8">
    <source>
        <dbReference type="EMBL" id="KAH7311501.1"/>
    </source>
</evidence>
<sequence>MSGLPLGMSPEDLLRLAGNMTQEEILGMIQILPYDQIIQIPAGLPPSGTIARYDDPPRRDALSIAILVICTLMTIVAVGLRIYAKAWCVRMTLLEDYLGLGSFIAQMIATGAMCAMVAERLFFVHLWDMRFGELERLNYLMLIFSSAQAIVMILIKSAILWEWIRIFVPRRKRGAFYYLGLFTLVINICCNVASFFTLHFGCNPREKLYRVWLPGTCIAGRYQSYVVLGVFGLIGHLMILLLPQPIIWRLYLPAKRKLGISVIFSFGILACATASGRLTWIIQMDYVNDLTGGGADWPYDISTLVIWGIVEMMCITLVFCVPAVPRIFTQSVTILPMKRAKRSSKSSKLQDSTDTWPLTVLPPTQNKSYQKMSDGKVQGQDASRVGSHVSLGNDGYHNGILKVVEITMEEEQVSTISRDGLLPAQHPWDIKPN</sequence>
<feature type="transmembrane region" description="Helical" evidence="6">
    <location>
        <begin position="262"/>
        <end position="284"/>
    </location>
</feature>
<dbReference type="GO" id="GO:0016020">
    <property type="term" value="C:membrane"/>
    <property type="evidence" value="ECO:0007669"/>
    <property type="project" value="UniProtKB-SubCell"/>
</dbReference>
<dbReference type="Pfam" id="PF20684">
    <property type="entry name" value="Fung_rhodopsin"/>
    <property type="match status" value="1"/>
</dbReference>
<dbReference type="OrthoDB" id="444631at2759"/>
<dbReference type="InterPro" id="IPR049326">
    <property type="entry name" value="Rhodopsin_dom_fungi"/>
</dbReference>
<evidence type="ECO:0000256" key="2">
    <source>
        <dbReference type="ARBA" id="ARBA00022692"/>
    </source>
</evidence>
<evidence type="ECO:0000256" key="5">
    <source>
        <dbReference type="ARBA" id="ARBA00038359"/>
    </source>
</evidence>
<keyword evidence="2 6" id="KW-0812">Transmembrane</keyword>
<name>A0A8K0WNK7_9HYPO</name>
<evidence type="ECO:0000256" key="3">
    <source>
        <dbReference type="ARBA" id="ARBA00022989"/>
    </source>
</evidence>
<dbReference type="InterPro" id="IPR052337">
    <property type="entry name" value="SAT4-like"/>
</dbReference>
<dbReference type="PANTHER" id="PTHR33048:SF47">
    <property type="entry name" value="INTEGRAL MEMBRANE PROTEIN-RELATED"/>
    <property type="match status" value="1"/>
</dbReference>
<comment type="caution">
    <text evidence="8">The sequence shown here is derived from an EMBL/GenBank/DDBJ whole genome shotgun (WGS) entry which is preliminary data.</text>
</comment>
<evidence type="ECO:0000259" key="7">
    <source>
        <dbReference type="Pfam" id="PF20684"/>
    </source>
</evidence>
<feature type="transmembrane region" description="Helical" evidence="6">
    <location>
        <begin position="138"/>
        <end position="164"/>
    </location>
</feature>
<organism evidence="8 9">
    <name type="scientific">Stachybotrys elegans</name>
    <dbReference type="NCBI Taxonomy" id="80388"/>
    <lineage>
        <taxon>Eukaryota</taxon>
        <taxon>Fungi</taxon>
        <taxon>Dikarya</taxon>
        <taxon>Ascomycota</taxon>
        <taxon>Pezizomycotina</taxon>
        <taxon>Sordariomycetes</taxon>
        <taxon>Hypocreomycetidae</taxon>
        <taxon>Hypocreales</taxon>
        <taxon>Stachybotryaceae</taxon>
        <taxon>Stachybotrys</taxon>
    </lineage>
</organism>
<comment type="similarity">
    <text evidence="5">Belongs to the SAT4 family.</text>
</comment>
<feature type="transmembrane region" description="Helical" evidence="6">
    <location>
        <begin position="222"/>
        <end position="242"/>
    </location>
</feature>
<gene>
    <name evidence="8" type="ORF">B0I35DRAFT_438195</name>
</gene>
<reference evidence="8" key="1">
    <citation type="journal article" date="2021" name="Nat. Commun.">
        <title>Genetic determinants of endophytism in the Arabidopsis root mycobiome.</title>
        <authorList>
            <person name="Mesny F."/>
            <person name="Miyauchi S."/>
            <person name="Thiergart T."/>
            <person name="Pickel B."/>
            <person name="Atanasova L."/>
            <person name="Karlsson M."/>
            <person name="Huettel B."/>
            <person name="Barry K.W."/>
            <person name="Haridas S."/>
            <person name="Chen C."/>
            <person name="Bauer D."/>
            <person name="Andreopoulos W."/>
            <person name="Pangilinan J."/>
            <person name="LaButti K."/>
            <person name="Riley R."/>
            <person name="Lipzen A."/>
            <person name="Clum A."/>
            <person name="Drula E."/>
            <person name="Henrissat B."/>
            <person name="Kohler A."/>
            <person name="Grigoriev I.V."/>
            <person name="Martin F.M."/>
            <person name="Hacquard S."/>
        </authorList>
    </citation>
    <scope>NUCLEOTIDE SEQUENCE</scope>
    <source>
        <strain evidence="8">MPI-CAGE-CH-0235</strain>
    </source>
</reference>
<proteinExistence type="inferred from homology"/>
<evidence type="ECO:0000256" key="1">
    <source>
        <dbReference type="ARBA" id="ARBA00004141"/>
    </source>
</evidence>
<dbReference type="PANTHER" id="PTHR33048">
    <property type="entry name" value="PTH11-LIKE INTEGRAL MEMBRANE PROTEIN (AFU_ORTHOLOGUE AFUA_5G11245)"/>
    <property type="match status" value="1"/>
</dbReference>
<dbReference type="AlphaFoldDB" id="A0A8K0WNK7"/>
<feature type="transmembrane region" description="Helical" evidence="6">
    <location>
        <begin position="304"/>
        <end position="328"/>
    </location>
</feature>
<comment type="subcellular location">
    <subcellularLocation>
        <location evidence="1">Membrane</location>
        <topology evidence="1">Multi-pass membrane protein</topology>
    </subcellularLocation>
</comment>
<feature type="transmembrane region" description="Helical" evidence="6">
    <location>
        <begin position="176"/>
        <end position="202"/>
    </location>
</feature>
<dbReference type="EMBL" id="JAGPNK010000011">
    <property type="protein sequence ID" value="KAH7311501.1"/>
    <property type="molecule type" value="Genomic_DNA"/>
</dbReference>
<feature type="transmembrane region" description="Helical" evidence="6">
    <location>
        <begin position="61"/>
        <end position="84"/>
    </location>
</feature>
<keyword evidence="9" id="KW-1185">Reference proteome</keyword>
<dbReference type="Proteomes" id="UP000813444">
    <property type="component" value="Unassembled WGS sequence"/>
</dbReference>
<keyword evidence="4 6" id="KW-0472">Membrane</keyword>